<feature type="transmembrane region" description="Helical" evidence="2">
    <location>
        <begin position="30"/>
        <end position="52"/>
    </location>
</feature>
<reference evidence="4" key="1">
    <citation type="submission" date="2011-12" db="EMBL/GenBank/DDBJ databases">
        <authorList>
            <consortium name="The Broad Institute Genome Sequencing Platform"/>
            <person name="Russ C."/>
            <person name="Tyler B."/>
            <person name="Panabieres F."/>
            <person name="Shan W."/>
            <person name="Tripathy S."/>
            <person name="Grunwald N."/>
            <person name="Machado M."/>
            <person name="Young S.K."/>
            <person name="Zeng Q."/>
            <person name="Gargeya S."/>
            <person name="Fitzgerald M."/>
            <person name="Haas B."/>
            <person name="Abouelleil A."/>
            <person name="Alvarado L."/>
            <person name="Arachchi H.M."/>
            <person name="Berlin A."/>
            <person name="Chapman S.B."/>
            <person name="Gearin G."/>
            <person name="Goldberg J."/>
            <person name="Griggs A."/>
            <person name="Gujja S."/>
            <person name="Hansen M."/>
            <person name="Heiman D."/>
            <person name="Howarth C."/>
            <person name="Larimer J."/>
            <person name="Lui A."/>
            <person name="MacDonald P.J.P."/>
            <person name="McCowen C."/>
            <person name="Montmayeur A."/>
            <person name="Murphy C."/>
            <person name="Neiman D."/>
            <person name="Pearson M."/>
            <person name="Priest M."/>
            <person name="Roberts A."/>
            <person name="Saif S."/>
            <person name="Shea T."/>
            <person name="Sisk P."/>
            <person name="Stolte C."/>
            <person name="Sykes S."/>
            <person name="Wortman J."/>
            <person name="Nusbaum C."/>
            <person name="Birren B."/>
        </authorList>
    </citation>
    <scope>NUCLEOTIDE SEQUENCE [LARGE SCALE GENOMIC DNA]</scope>
    <source>
        <strain evidence="4">INRA-310</strain>
    </source>
</reference>
<gene>
    <name evidence="3" type="ORF">PPTG_22614</name>
</gene>
<dbReference type="GeneID" id="20191213"/>
<organism evidence="3 4">
    <name type="scientific">Phytophthora nicotianae (strain INRA-310)</name>
    <name type="common">Phytophthora parasitica</name>
    <dbReference type="NCBI Taxonomy" id="761204"/>
    <lineage>
        <taxon>Eukaryota</taxon>
        <taxon>Sar</taxon>
        <taxon>Stramenopiles</taxon>
        <taxon>Oomycota</taxon>
        <taxon>Peronosporomycetes</taxon>
        <taxon>Peronosporales</taxon>
        <taxon>Peronosporaceae</taxon>
        <taxon>Phytophthora</taxon>
    </lineage>
</organism>
<keyword evidence="2" id="KW-0472">Membrane</keyword>
<dbReference type="RefSeq" id="XP_008903717.1">
    <property type="nucleotide sequence ID" value="XM_008905469.1"/>
</dbReference>
<dbReference type="AlphaFoldDB" id="W2QDK4"/>
<evidence type="ECO:0000313" key="4">
    <source>
        <dbReference type="Proteomes" id="UP000018817"/>
    </source>
</evidence>
<reference evidence="3 4" key="2">
    <citation type="submission" date="2013-11" db="EMBL/GenBank/DDBJ databases">
        <title>The Genome Sequence of Phytophthora parasitica INRA-310.</title>
        <authorList>
            <consortium name="The Broad Institute Genomics Platform"/>
            <person name="Russ C."/>
            <person name="Tyler B."/>
            <person name="Panabieres F."/>
            <person name="Shan W."/>
            <person name="Tripathy S."/>
            <person name="Grunwald N."/>
            <person name="Machado M."/>
            <person name="Johnson C.S."/>
            <person name="Arredondo F."/>
            <person name="Hong C."/>
            <person name="Coffey M."/>
            <person name="Young S.K."/>
            <person name="Zeng Q."/>
            <person name="Gargeya S."/>
            <person name="Fitzgerald M."/>
            <person name="Abouelleil A."/>
            <person name="Alvarado L."/>
            <person name="Chapman S.B."/>
            <person name="Gainer-Dewar J."/>
            <person name="Goldberg J."/>
            <person name="Griggs A."/>
            <person name="Gujja S."/>
            <person name="Hansen M."/>
            <person name="Howarth C."/>
            <person name="Imamovic A."/>
            <person name="Ireland A."/>
            <person name="Larimer J."/>
            <person name="McCowan C."/>
            <person name="Murphy C."/>
            <person name="Pearson M."/>
            <person name="Poon T.W."/>
            <person name="Priest M."/>
            <person name="Roberts A."/>
            <person name="Saif S."/>
            <person name="Shea T."/>
            <person name="Sykes S."/>
            <person name="Wortman J."/>
            <person name="Nusbaum C."/>
            <person name="Birren B."/>
        </authorList>
    </citation>
    <scope>NUCLEOTIDE SEQUENCE [LARGE SCALE GENOMIC DNA]</scope>
    <source>
        <strain evidence="3 4">INRA-310</strain>
    </source>
</reference>
<protein>
    <recommendedName>
        <fullName evidence="5">Helitron helicase-like domain-containing protein</fullName>
    </recommendedName>
</protein>
<name>W2QDK4_PHYN3</name>
<dbReference type="EMBL" id="KI669580">
    <property type="protein sequence ID" value="ETN10951.1"/>
    <property type="molecule type" value="Genomic_DNA"/>
</dbReference>
<feature type="region of interest" description="Disordered" evidence="1">
    <location>
        <begin position="564"/>
        <end position="602"/>
    </location>
</feature>
<evidence type="ECO:0000313" key="3">
    <source>
        <dbReference type="EMBL" id="ETN10951.1"/>
    </source>
</evidence>
<dbReference type="STRING" id="761204.W2QDK4"/>
<dbReference type="VEuPathDB" id="FungiDB:PPTG_22614"/>
<evidence type="ECO:0008006" key="5">
    <source>
        <dbReference type="Google" id="ProtNLM"/>
    </source>
</evidence>
<dbReference type="Proteomes" id="UP000018817">
    <property type="component" value="Unassembled WGS sequence"/>
</dbReference>
<feature type="compositionally biased region" description="Acidic residues" evidence="1">
    <location>
        <begin position="576"/>
        <end position="598"/>
    </location>
</feature>
<proteinExistence type="predicted"/>
<keyword evidence="2" id="KW-1133">Transmembrane helix</keyword>
<evidence type="ECO:0000256" key="2">
    <source>
        <dbReference type="SAM" id="Phobius"/>
    </source>
</evidence>
<evidence type="ECO:0000256" key="1">
    <source>
        <dbReference type="SAM" id="MobiDB-lite"/>
    </source>
</evidence>
<dbReference type="OrthoDB" id="129146at2759"/>
<sequence length="734" mass="80613">MVQLLGIAAITLALIGIVGAIIQNRLLLLLYSVVMVIAMSAFGVLAGTAFTFKTKMDDWEEATSPAEDQETKLVETFNEVYCYAERYYFCNNATAKEAYETFFPNASTALVSLLPNTTSIVSLCDELNSTVDGLSTVCEACNMSTTFAKYYRILTWAESKCPRTATTGQWCASFLATGTAGAVYDGAPYGQCRTIFLDVAIDWSGTMAIAGLLVAIAAADVRKSRNYTEREAGAYGRVAGFNAVVEPQVDGRLHLHMTVYGSSFTPEILTRGASCQELREYIAKWINAVSTNHLSPSTRAWLAERECMEPLPRACEVTLPPVSTNFAAFQDTIEASVVATNIHNHSRTCIKGKRGKTQCRLCRPAGIHNLPTQPLHISKSDGVLTGKSLNPELEVKLDAGYDPEQGEFLRPHIPGPIVWEQFRPESDGMFIETNLLLSGLTASHCNSSIMNGEDAGDMVDEYQQNYMTKEGAGLKNAAAVMLTALEDVLKYPSVALNSGTPIRQAQYLATRTVNAFGGAHEWPLSLMVYALLGHKSFISSEAFWYIFPHGYMDELRKMEMNEVNDDHDTSDSESGSLEDDEGPIGDDFDVDSGSDSADEGGNIPMTQVIEELASFAHSDDLSELRTGLSGQYTSGGARAYKVEGRTIFITQVESYKFRGEHFVDYSPSEFACIVDIVPRQTSTKVASQRGHKRRKGFELSPRHPLYHYYEAVIRTKMLTPMFGRGSSSFTSTQV</sequence>
<keyword evidence="2" id="KW-0812">Transmembrane</keyword>
<accession>W2QDK4</accession>